<organism evidence="1">
    <name type="scientific">marine sediment metagenome</name>
    <dbReference type="NCBI Taxonomy" id="412755"/>
    <lineage>
        <taxon>unclassified sequences</taxon>
        <taxon>metagenomes</taxon>
        <taxon>ecological metagenomes</taxon>
    </lineage>
</organism>
<reference evidence="1" key="1">
    <citation type="journal article" date="2015" name="Nature">
        <title>Complex archaea that bridge the gap between prokaryotes and eukaryotes.</title>
        <authorList>
            <person name="Spang A."/>
            <person name="Saw J.H."/>
            <person name="Jorgensen S.L."/>
            <person name="Zaremba-Niedzwiedzka K."/>
            <person name="Martijn J."/>
            <person name="Lind A.E."/>
            <person name="van Eijk R."/>
            <person name="Schleper C."/>
            <person name="Guy L."/>
            <person name="Ettema T.J."/>
        </authorList>
    </citation>
    <scope>NUCLEOTIDE SEQUENCE</scope>
</reference>
<dbReference type="AlphaFoldDB" id="A0A0F9DQB7"/>
<proteinExistence type="predicted"/>
<evidence type="ECO:0008006" key="2">
    <source>
        <dbReference type="Google" id="ProtNLM"/>
    </source>
</evidence>
<comment type="caution">
    <text evidence="1">The sequence shown here is derived from an EMBL/GenBank/DDBJ whole genome shotgun (WGS) entry which is preliminary data.</text>
</comment>
<protein>
    <recommendedName>
        <fullName evidence="2">DUF3144 domain-containing protein</fullName>
    </recommendedName>
</protein>
<dbReference type="Gene3D" id="1.10.287.3020">
    <property type="match status" value="1"/>
</dbReference>
<dbReference type="InterPro" id="IPR021490">
    <property type="entry name" value="DUF3144"/>
</dbReference>
<gene>
    <name evidence="1" type="ORF">LCGC14_2250030</name>
</gene>
<name>A0A0F9DQB7_9ZZZZ</name>
<accession>A0A0F9DQB7</accession>
<dbReference type="EMBL" id="LAZR01030648">
    <property type="protein sequence ID" value="KKL55976.1"/>
    <property type="molecule type" value="Genomic_DNA"/>
</dbReference>
<evidence type="ECO:0000313" key="1">
    <source>
        <dbReference type="EMBL" id="KKL55976.1"/>
    </source>
</evidence>
<dbReference type="Pfam" id="PF11342">
    <property type="entry name" value="DUF3144"/>
    <property type="match status" value="1"/>
</dbReference>
<sequence length="102" mass="12030">MTDKEKLFFDRSDRFIHLANEQINEGIKAGQVSTAFMYGLARYTAWFTASGWTTAKDMADAKAETIDFFVTEYRQMLELNMDDYINQFDEYIQTSEKIQQQR</sequence>